<proteinExistence type="predicted"/>
<dbReference type="RefSeq" id="WP_130127170.1">
    <property type="nucleotide sequence ID" value="NZ_CBCSDF010000016.1"/>
</dbReference>
<dbReference type="Proteomes" id="UP001304419">
    <property type="component" value="Chromosome 1"/>
</dbReference>
<dbReference type="SUPFAM" id="SSF82171">
    <property type="entry name" value="DPP6 N-terminal domain-like"/>
    <property type="match status" value="1"/>
</dbReference>
<evidence type="ECO:0000313" key="3">
    <source>
        <dbReference type="Proteomes" id="UP000646877"/>
    </source>
</evidence>
<dbReference type="AlphaFoldDB" id="A0A8I2H4Z1"/>
<dbReference type="InterPro" id="IPR011042">
    <property type="entry name" value="6-blade_b-propeller_TolB-like"/>
</dbReference>
<dbReference type="EMBL" id="WEIA01000006">
    <property type="protein sequence ID" value="NLR22022.1"/>
    <property type="molecule type" value="Genomic_DNA"/>
</dbReference>
<dbReference type="Proteomes" id="UP000646877">
    <property type="component" value="Unassembled WGS sequence"/>
</dbReference>
<dbReference type="EMBL" id="CP137578">
    <property type="protein sequence ID" value="WOX28562.1"/>
    <property type="molecule type" value="Genomic_DNA"/>
</dbReference>
<organism evidence="1 3">
    <name type="scientific">Pseudoalteromonas maricaloris</name>
    <dbReference type="NCBI Taxonomy" id="184924"/>
    <lineage>
        <taxon>Bacteria</taxon>
        <taxon>Pseudomonadati</taxon>
        <taxon>Pseudomonadota</taxon>
        <taxon>Gammaproteobacteria</taxon>
        <taxon>Alteromonadales</taxon>
        <taxon>Pseudoalteromonadaceae</taxon>
        <taxon>Pseudoalteromonas</taxon>
    </lineage>
</organism>
<reference evidence="1" key="1">
    <citation type="submission" date="2019-10" db="EMBL/GenBank/DDBJ databases">
        <authorList>
            <person name="Paulsen S."/>
        </authorList>
    </citation>
    <scope>NUCLEOTIDE SEQUENCE</scope>
    <source>
        <strain evidence="1">LMG 19692</strain>
    </source>
</reference>
<dbReference type="Gene3D" id="2.120.10.30">
    <property type="entry name" value="TolB, C-terminal domain"/>
    <property type="match status" value="1"/>
</dbReference>
<name>A0A8I2H4Z1_9GAMM</name>
<sequence length="937" mass="105448">MRALLIIFVAFTSFGLQAKWQTIKTENFNVHYPQSLQQWAYSAANELEVVRDKVLAQQGRALSERADVIIYDPENAANGFALPSTDKPMMALQATPPQADSVIANNTSWQQLLILHEYIHLVHLSQPSRNQWRQHLRDWHDITDLLDAVLPRWVSEGYATLLESRLTGRGRLYDNYSESIVRYYAQQGALPTYSALDDGDKSYLSNSMAYLVGVRFLAWLEDNYGAQTLDAVWTRVQAVESRSFETAFSGAFGAPASQLYRRFIVEYSYQAMQQEKALIPTQSELWQQFAYAARDIAFSPDGSQFLVVEQNRKRQVTLNIYESKENVEAIEQFNKRNEAILNADPKDIVDIAPEVFPKKRLAQLNAHNFAGIYYPQWLNDSHIYFVAKTPTADDSFINDLFVWKVGTGKPKQLTEGAGIRRFSIIDANTVIAEVSRLGYSQLVIMELDSGKQTPITTSKLGDVHDFPVLSNKKTTLAYVHVTPNKRWQLVVKDLSHDATEIVYLPKSHQYLSGLTWSHDDDKLYFISGVAGHLAVMRYDVESKVLETLPASAKPLEQIITHSQQLLVSYATPEGVKVNKIVSPAWRTVSVLEQVDEAEQKELHPHQLPAAKIDQTALPSSDYSVFEQSYSIALSGALNSASFDSLGVSLKGQDVLRQLAWQLGAEKSINNGALMGAFAQLEYRHENWKTTFDAGYQELEADKQSHSLQVNTSNESSFKQFALSSSYRFGEALNYLAPELGVIRVQHSEKTWNGGRYSFNGRAMWDTQQHGVALQVSAAQWLGELDGFDYQVNLFAKAWQIPFYASVDSRYSSELPLSVGGGALTSTSISNSLHAVSEPMLPHLFATGSRYLGYEFATSWQQGKPKLFYKQHQLDGEVIGQNYGIKMHMPLSRVILDKAADFAPAGLTDLQFSAGVGRIEGRNMTNENRVWFSVWYEL</sequence>
<reference evidence="2 4" key="2">
    <citation type="submission" date="2023-10" db="EMBL/GenBank/DDBJ databases">
        <title>To unveil natural product biosynthetic capacity in Pseudoalteromonas.</title>
        <authorList>
            <person name="Wang J."/>
        </authorList>
    </citation>
    <scope>NUCLEOTIDE SEQUENCE [LARGE SCALE GENOMIC DNA]</scope>
    <source>
        <strain evidence="2 4">DSM 15914</strain>
    </source>
</reference>
<accession>A0A8I2H4Z1</accession>
<evidence type="ECO:0000313" key="1">
    <source>
        <dbReference type="EMBL" id="NLR22022.1"/>
    </source>
</evidence>
<keyword evidence="4" id="KW-1185">Reference proteome</keyword>
<evidence type="ECO:0000313" key="4">
    <source>
        <dbReference type="Proteomes" id="UP001304419"/>
    </source>
</evidence>
<dbReference type="PANTHER" id="PTHR36842">
    <property type="entry name" value="PROTEIN TOLB HOMOLOG"/>
    <property type="match status" value="1"/>
</dbReference>
<gene>
    <name evidence="1" type="ORF">F9Y85_11955</name>
    <name evidence="2" type="ORF">R5H13_18400</name>
</gene>
<evidence type="ECO:0000313" key="2">
    <source>
        <dbReference type="EMBL" id="WOX28562.1"/>
    </source>
</evidence>
<protein>
    <submittedName>
        <fullName evidence="1">Uncharacterized protein</fullName>
    </submittedName>
</protein>